<keyword evidence="8" id="KW-1185">Reference proteome</keyword>
<sequence length="323" mass="37477">MNNTIDFTLPAQIIITIEGIFGTIFNIVAITVVFTAQFGSKFTTFVFRAQPIFDLSACFVTTIYYIVQFTKGYDKPTGLYIIDVILCHFWFQNSLFWLPCILSVQNLVCISLDRVGSVIFLRSLKSYTKKFFIIYFVYMVSMVLILYIPTPLLRRYTDNRCVMDFSVPWMDTNAFIEYFVYSWVVFAYCVPVLVMLISHAWVIHTLRGHNSSRHFLSRDVQSNLQIKRRISQLVITTAILSIQQTVLHFFECIGQILEVTGIFRYSFDSPIEQMSTLLILLGYMSNPCILLFSTVVLRRRLSLLLKILTEKITNITIIKLHSK</sequence>
<dbReference type="Gene3D" id="1.20.1070.10">
    <property type="entry name" value="Rhodopsin 7-helix transmembrane proteins"/>
    <property type="match status" value="1"/>
</dbReference>
<dbReference type="Pfam" id="PF00001">
    <property type="entry name" value="7tm_1"/>
    <property type="match status" value="1"/>
</dbReference>
<dbReference type="InterPro" id="IPR017452">
    <property type="entry name" value="GPCR_Rhodpsn_7TM"/>
</dbReference>
<dbReference type="SUPFAM" id="SSF81321">
    <property type="entry name" value="Family A G protein-coupled receptor-like"/>
    <property type="match status" value="1"/>
</dbReference>
<feature type="transmembrane region" description="Helical" evidence="5">
    <location>
        <begin position="12"/>
        <end position="34"/>
    </location>
</feature>
<comment type="subcellular location">
    <subcellularLocation>
        <location evidence="1">Membrane</location>
    </subcellularLocation>
</comment>
<evidence type="ECO:0000256" key="3">
    <source>
        <dbReference type="ARBA" id="ARBA00022989"/>
    </source>
</evidence>
<evidence type="ECO:0000256" key="4">
    <source>
        <dbReference type="ARBA" id="ARBA00023136"/>
    </source>
</evidence>
<evidence type="ECO:0000256" key="1">
    <source>
        <dbReference type="ARBA" id="ARBA00004370"/>
    </source>
</evidence>
<dbReference type="WBParaSite" id="SMRG1_35770.1">
    <property type="protein sequence ID" value="SMRG1_35770.1"/>
    <property type="gene ID" value="SMRG1_35770"/>
</dbReference>
<gene>
    <name evidence="7" type="ORF">SMRZ_LOCUS18713</name>
</gene>
<dbReference type="EMBL" id="UZAI01017733">
    <property type="protein sequence ID" value="VDP28862.1"/>
    <property type="molecule type" value="Genomic_DNA"/>
</dbReference>
<accession>A0A183MRN8</accession>
<dbReference type="PANTHER" id="PTHR45698:SF1">
    <property type="entry name" value="TRACE AMINE-ASSOCIATED RECEPTOR 13C-LIKE"/>
    <property type="match status" value="1"/>
</dbReference>
<reference evidence="7 8" key="1">
    <citation type="submission" date="2018-11" db="EMBL/GenBank/DDBJ databases">
        <authorList>
            <consortium name="Pathogen Informatics"/>
        </authorList>
    </citation>
    <scope>NUCLEOTIDE SEQUENCE [LARGE SCALE GENOMIC DNA]</scope>
    <source>
        <strain evidence="7 8">Zambia</strain>
    </source>
</reference>
<name>A0A183MRN8_9TREM</name>
<dbReference type="OrthoDB" id="6255024at2759"/>
<evidence type="ECO:0000259" key="6">
    <source>
        <dbReference type="PROSITE" id="PS50262"/>
    </source>
</evidence>
<organism evidence="7 8">
    <name type="scientific">Schistosoma margrebowiei</name>
    <dbReference type="NCBI Taxonomy" id="48269"/>
    <lineage>
        <taxon>Eukaryota</taxon>
        <taxon>Metazoa</taxon>
        <taxon>Spiralia</taxon>
        <taxon>Lophotrochozoa</taxon>
        <taxon>Platyhelminthes</taxon>
        <taxon>Trematoda</taxon>
        <taxon>Digenea</taxon>
        <taxon>Strigeidida</taxon>
        <taxon>Schistosomatoidea</taxon>
        <taxon>Schistosomatidae</taxon>
        <taxon>Schistosoma</taxon>
    </lineage>
</organism>
<dbReference type="PROSITE" id="PS50262">
    <property type="entry name" value="G_PROTEIN_RECEP_F1_2"/>
    <property type="match status" value="1"/>
</dbReference>
<evidence type="ECO:0000313" key="9">
    <source>
        <dbReference type="WBParaSite" id="SMRG1_35770.1"/>
    </source>
</evidence>
<proteinExistence type="predicted"/>
<keyword evidence="4 5" id="KW-0472">Membrane</keyword>
<feature type="transmembrane region" description="Helical" evidence="5">
    <location>
        <begin position="79"/>
        <end position="110"/>
    </location>
</feature>
<feature type="transmembrane region" description="Helical" evidence="5">
    <location>
        <begin position="131"/>
        <end position="150"/>
    </location>
</feature>
<reference evidence="9" key="2">
    <citation type="submission" date="2023-11" db="UniProtKB">
        <authorList>
            <consortium name="WormBaseParasite"/>
        </authorList>
    </citation>
    <scope>IDENTIFICATION</scope>
</reference>
<dbReference type="Proteomes" id="UP000277204">
    <property type="component" value="Unassembled WGS sequence"/>
</dbReference>
<dbReference type="CDD" id="cd00637">
    <property type="entry name" value="7tm_classA_rhodopsin-like"/>
    <property type="match status" value="1"/>
</dbReference>
<keyword evidence="3 5" id="KW-1133">Transmembrane helix</keyword>
<feature type="domain" description="G-protein coupled receptors family 1 profile" evidence="6">
    <location>
        <begin position="25"/>
        <end position="290"/>
    </location>
</feature>
<dbReference type="InterPro" id="IPR000276">
    <property type="entry name" value="GPCR_Rhodpsn"/>
</dbReference>
<feature type="transmembrane region" description="Helical" evidence="5">
    <location>
        <begin position="277"/>
        <end position="297"/>
    </location>
</feature>
<dbReference type="GO" id="GO:0016020">
    <property type="term" value="C:membrane"/>
    <property type="evidence" value="ECO:0007669"/>
    <property type="project" value="UniProtKB-SubCell"/>
</dbReference>
<protein>
    <submittedName>
        <fullName evidence="9">G_PROTEIN_RECEP_F1_2 domain-containing protein</fullName>
    </submittedName>
</protein>
<dbReference type="PANTHER" id="PTHR45698">
    <property type="entry name" value="TRACE AMINE-ASSOCIATED RECEPTOR 19N-RELATED"/>
    <property type="match status" value="1"/>
</dbReference>
<evidence type="ECO:0000256" key="2">
    <source>
        <dbReference type="ARBA" id="ARBA00022692"/>
    </source>
</evidence>
<dbReference type="AlphaFoldDB" id="A0A183MRN8"/>
<feature type="transmembrane region" description="Helical" evidence="5">
    <location>
        <begin position="46"/>
        <end position="67"/>
    </location>
</feature>
<dbReference type="Proteomes" id="UP000050790">
    <property type="component" value="Unassembled WGS sequence"/>
</dbReference>
<evidence type="ECO:0000313" key="8">
    <source>
        <dbReference type="Proteomes" id="UP000277204"/>
    </source>
</evidence>
<evidence type="ECO:0000313" key="7">
    <source>
        <dbReference type="EMBL" id="VDP28862.1"/>
    </source>
</evidence>
<dbReference type="GO" id="GO:0004930">
    <property type="term" value="F:G protein-coupled receptor activity"/>
    <property type="evidence" value="ECO:0007669"/>
    <property type="project" value="InterPro"/>
</dbReference>
<keyword evidence="2 5" id="KW-0812">Transmembrane</keyword>
<feature type="transmembrane region" description="Helical" evidence="5">
    <location>
        <begin position="178"/>
        <end position="203"/>
    </location>
</feature>
<evidence type="ECO:0000256" key="5">
    <source>
        <dbReference type="SAM" id="Phobius"/>
    </source>
</evidence>